<name>A0AAU7GYP3_9CAUD</name>
<evidence type="ECO:0000256" key="1">
    <source>
        <dbReference type="SAM" id="MobiDB-lite"/>
    </source>
</evidence>
<dbReference type="EMBL" id="PP750867">
    <property type="protein sequence ID" value="XBM95046.1"/>
    <property type="molecule type" value="Genomic_DNA"/>
</dbReference>
<sequence length="111" mass="12857">MSLQRRRGQKARIWKTELVEDRRGNHVITATPSGPHEVRAAFIPQRSAKAEVPGQQQINITRMIVAADLEDVTLWSRVEYAGKQWDVVSPPAYHHGPRKTRHWSLDIRERQ</sequence>
<evidence type="ECO:0000313" key="2">
    <source>
        <dbReference type="EMBL" id="XBM95046.1"/>
    </source>
</evidence>
<gene>
    <name evidence="2" type="ORF">Kamino_00010</name>
</gene>
<organism evidence="2">
    <name type="scientific">Streptomyces phage Kamino</name>
    <dbReference type="NCBI Taxonomy" id="3158857"/>
    <lineage>
        <taxon>Viruses</taxon>
        <taxon>Duplodnaviria</taxon>
        <taxon>Heunggongvirae</taxon>
        <taxon>Uroviricota</taxon>
        <taxon>Caudoviricetes</taxon>
    </lineage>
</organism>
<reference evidence="2" key="1">
    <citation type="submission" date="2024-05" db="EMBL/GenBank/DDBJ databases">
        <title>Isolation and characterization of the new Streptomyces phages Kamino, Geonosis, Abafar and Scarif infecting a broad range of host species.</title>
        <authorList>
            <person name="Rackow B."/>
            <person name="Rolland C."/>
            <person name="Mohnen I."/>
            <person name="Wittmann J."/>
            <person name="Muesken M."/>
            <person name="Overmann J."/>
            <person name="Frunzke J."/>
        </authorList>
    </citation>
    <scope>NUCLEOTIDE SEQUENCE</scope>
</reference>
<feature type="region of interest" description="Disordered" evidence="1">
    <location>
        <begin position="89"/>
        <end position="111"/>
    </location>
</feature>
<protein>
    <submittedName>
        <fullName evidence="2">Head closure Hc1</fullName>
    </submittedName>
</protein>
<proteinExistence type="predicted"/>
<accession>A0AAU7GYP3</accession>